<keyword evidence="2" id="KW-0004">4Fe-4S</keyword>
<dbReference type="GO" id="GO:0003824">
    <property type="term" value="F:catalytic activity"/>
    <property type="evidence" value="ECO:0007669"/>
    <property type="project" value="InterPro"/>
</dbReference>
<dbReference type="GO" id="GO:0031419">
    <property type="term" value="F:cobalamin binding"/>
    <property type="evidence" value="ECO:0007669"/>
    <property type="project" value="InterPro"/>
</dbReference>
<comment type="cofactor">
    <cofactor evidence="1">
        <name>[4Fe-4S] cluster</name>
        <dbReference type="ChEBI" id="CHEBI:49883"/>
    </cofactor>
</comment>
<keyword evidence="6" id="KW-0411">Iron-sulfur</keyword>
<dbReference type="PROSITE" id="PS51332">
    <property type="entry name" value="B12_BINDING"/>
    <property type="match status" value="1"/>
</dbReference>
<evidence type="ECO:0000313" key="9">
    <source>
        <dbReference type="EMBL" id="HHR48126.1"/>
    </source>
</evidence>
<dbReference type="SMART" id="SM00729">
    <property type="entry name" value="Elp3"/>
    <property type="match status" value="1"/>
</dbReference>
<evidence type="ECO:0000256" key="5">
    <source>
        <dbReference type="ARBA" id="ARBA00023004"/>
    </source>
</evidence>
<dbReference type="PANTHER" id="PTHR43409">
    <property type="entry name" value="ANAEROBIC MAGNESIUM-PROTOPORPHYRIN IX MONOMETHYL ESTER CYCLASE-RELATED"/>
    <property type="match status" value="1"/>
</dbReference>
<dbReference type="PANTHER" id="PTHR43409:SF17">
    <property type="entry name" value="METHYLTHIOTRANSFERASE MJ0865-RELATED"/>
    <property type="match status" value="1"/>
</dbReference>
<dbReference type="InterPro" id="IPR006158">
    <property type="entry name" value="Cobalamin-bd"/>
</dbReference>
<feature type="domain" description="B12-binding" evidence="7">
    <location>
        <begin position="1"/>
        <end position="128"/>
    </location>
</feature>
<gene>
    <name evidence="9" type="ORF">ENV79_00555</name>
</gene>
<comment type="caution">
    <text evidence="9">The sequence shown here is derived from an EMBL/GenBank/DDBJ whole genome shotgun (WGS) entry which is preliminary data.</text>
</comment>
<dbReference type="AlphaFoldDB" id="A0A7V6CMF8"/>
<dbReference type="EMBL" id="DTHS01000008">
    <property type="protein sequence ID" value="HHR48126.1"/>
    <property type="molecule type" value="Genomic_DNA"/>
</dbReference>
<dbReference type="SUPFAM" id="SSF102114">
    <property type="entry name" value="Radical SAM enzymes"/>
    <property type="match status" value="1"/>
</dbReference>
<accession>A0A7V6CMF8</accession>
<dbReference type="InterPro" id="IPR051198">
    <property type="entry name" value="BchE-like"/>
</dbReference>
<dbReference type="SFLD" id="SFLDS00029">
    <property type="entry name" value="Radical_SAM"/>
    <property type="match status" value="1"/>
</dbReference>
<feature type="domain" description="Radical SAM core" evidence="8">
    <location>
        <begin position="143"/>
        <end position="390"/>
    </location>
</feature>
<evidence type="ECO:0000259" key="8">
    <source>
        <dbReference type="PROSITE" id="PS51918"/>
    </source>
</evidence>
<dbReference type="InterPro" id="IPR020612">
    <property type="entry name" value="Methylthiotransferase_CS"/>
</dbReference>
<keyword evidence="3" id="KW-0949">S-adenosyl-L-methionine</keyword>
<evidence type="ECO:0000256" key="1">
    <source>
        <dbReference type="ARBA" id="ARBA00001966"/>
    </source>
</evidence>
<organism evidence="9">
    <name type="scientific">candidate division WOR-3 bacterium</name>
    <dbReference type="NCBI Taxonomy" id="2052148"/>
    <lineage>
        <taxon>Bacteria</taxon>
        <taxon>Bacteria division WOR-3</taxon>
    </lineage>
</organism>
<dbReference type="SFLD" id="SFLDG01082">
    <property type="entry name" value="B12-binding_domain_containing"/>
    <property type="match status" value="1"/>
</dbReference>
<dbReference type="InterPro" id="IPR006638">
    <property type="entry name" value="Elp3/MiaA/NifB-like_rSAM"/>
</dbReference>
<evidence type="ECO:0000256" key="2">
    <source>
        <dbReference type="ARBA" id="ARBA00022485"/>
    </source>
</evidence>
<dbReference type="CDD" id="cd01335">
    <property type="entry name" value="Radical_SAM"/>
    <property type="match status" value="1"/>
</dbReference>
<reference evidence="9" key="1">
    <citation type="journal article" date="2020" name="mSystems">
        <title>Genome- and Community-Level Interaction Insights into Carbon Utilization and Element Cycling Functions of Hydrothermarchaeota in Hydrothermal Sediment.</title>
        <authorList>
            <person name="Zhou Z."/>
            <person name="Liu Y."/>
            <person name="Xu W."/>
            <person name="Pan J."/>
            <person name="Luo Z.H."/>
            <person name="Li M."/>
        </authorList>
    </citation>
    <scope>NUCLEOTIDE SEQUENCE [LARGE SCALE GENOMIC DNA]</scope>
    <source>
        <strain evidence="9">SpSt-791</strain>
    </source>
</reference>
<dbReference type="InterPro" id="IPR058240">
    <property type="entry name" value="rSAM_sf"/>
</dbReference>
<sequence length="401" mass="46699">MYERKKVIIYYHKDNRYSFNPLIPIIENHFELLFAKDEELLLNLIKTLEGEKLILFSFFTTQIFAIKEIIKKIKELKIKDIFLFAGGPHPTGRPQEVLNLGFDYVVVGEGEYLILELLKKKPNNKIVSGKNVINLDEFLPFSEKYKKFGPIEISRGCPFGCSFCQTPFIFGFKMRHRSIANILKLVAILIKNNKRDIRFITPNALAYGSLDGKTINYHLLEELLKNIRNLIKDKGRIFFGTFPSEVRPEFVNEETCQLIKRYCDNDNLVIGAQSGSERLLKILNRGHNVSSLYQATEITIKNNLKPNLDFIFGFPSETEEDIKETIKVIKDLTKMGAKIHLHTFIPLPQTPLFKMGLIDYKMNEELIKLIKELLPKGKIYGQWEKQWQIRKKLVEFYKILT</sequence>
<dbReference type="Pfam" id="PF02310">
    <property type="entry name" value="B12-binding"/>
    <property type="match status" value="1"/>
</dbReference>
<dbReference type="Pfam" id="PF04055">
    <property type="entry name" value="Radical_SAM"/>
    <property type="match status" value="1"/>
</dbReference>
<dbReference type="GO" id="GO:0046872">
    <property type="term" value="F:metal ion binding"/>
    <property type="evidence" value="ECO:0007669"/>
    <property type="project" value="UniProtKB-KW"/>
</dbReference>
<evidence type="ECO:0000256" key="4">
    <source>
        <dbReference type="ARBA" id="ARBA00022723"/>
    </source>
</evidence>
<keyword evidence="4" id="KW-0479">Metal-binding</keyword>
<dbReference type="InterPro" id="IPR023404">
    <property type="entry name" value="rSAM_horseshoe"/>
</dbReference>
<evidence type="ECO:0000256" key="3">
    <source>
        <dbReference type="ARBA" id="ARBA00022691"/>
    </source>
</evidence>
<protein>
    <submittedName>
        <fullName evidence="9">TIGR04013 family B12-binding domain/radical SAM domain-containing protein</fullName>
    </submittedName>
</protein>
<dbReference type="GO" id="GO:0051539">
    <property type="term" value="F:4 iron, 4 sulfur cluster binding"/>
    <property type="evidence" value="ECO:0007669"/>
    <property type="project" value="UniProtKB-KW"/>
</dbReference>
<dbReference type="Gene3D" id="3.40.50.280">
    <property type="entry name" value="Cobalamin-binding domain"/>
    <property type="match status" value="1"/>
</dbReference>
<evidence type="ECO:0000259" key="7">
    <source>
        <dbReference type="PROSITE" id="PS51332"/>
    </source>
</evidence>
<dbReference type="InterPro" id="IPR023980">
    <property type="entry name" value="CHP04013_B12-bd/rSAM"/>
</dbReference>
<dbReference type="InterPro" id="IPR007197">
    <property type="entry name" value="rSAM"/>
</dbReference>
<name>A0A7V6CMF8_UNCW3</name>
<evidence type="ECO:0000256" key="6">
    <source>
        <dbReference type="ARBA" id="ARBA00023014"/>
    </source>
</evidence>
<proteinExistence type="predicted"/>
<dbReference type="PROSITE" id="PS51918">
    <property type="entry name" value="RADICAL_SAM"/>
    <property type="match status" value="1"/>
</dbReference>
<dbReference type="Gene3D" id="3.80.30.20">
    <property type="entry name" value="tm_1862 like domain"/>
    <property type="match status" value="1"/>
</dbReference>
<dbReference type="PROSITE" id="PS01278">
    <property type="entry name" value="MTTASE_RADICAL"/>
    <property type="match status" value="1"/>
</dbReference>
<keyword evidence="5" id="KW-0408">Iron</keyword>
<dbReference type="NCBIfam" id="TIGR04013">
    <property type="entry name" value="B12_SAM_MJ_1487"/>
    <property type="match status" value="1"/>
</dbReference>